<comment type="function">
    <text evidence="9">Transcription factor that binds specifically to a 5'-AA[AG]G-3' consensus core sequence.</text>
</comment>
<keyword evidence="1 9" id="KW-0479">Metal-binding</keyword>
<evidence type="ECO:0000256" key="1">
    <source>
        <dbReference type="ARBA" id="ARBA00022723"/>
    </source>
</evidence>
<evidence type="ECO:0000313" key="12">
    <source>
        <dbReference type="EMBL" id="GAA0185032.1"/>
    </source>
</evidence>
<keyword evidence="7 8" id="KW-0539">Nucleus</keyword>
<dbReference type="GO" id="GO:0003677">
    <property type="term" value="F:DNA binding"/>
    <property type="evidence" value="ECO:0007669"/>
    <property type="project" value="UniProtKB-UniRule"/>
</dbReference>
<reference evidence="12 13" key="1">
    <citation type="submission" date="2024-01" db="EMBL/GenBank/DDBJ databases">
        <title>The complete chloroplast genome sequence of Lithospermum erythrorhizon: insights into the phylogenetic relationship among Boraginaceae species and the maternal lineages of purple gromwells.</title>
        <authorList>
            <person name="Okada T."/>
            <person name="Watanabe K."/>
        </authorList>
    </citation>
    <scope>NUCLEOTIDE SEQUENCE [LARGE SCALE GENOMIC DNA]</scope>
</reference>
<comment type="caution">
    <text evidence="12">The sequence shown here is derived from an EMBL/GenBank/DDBJ whole genome shotgun (WGS) entry which is preliminary data.</text>
</comment>
<name>A0AAV3RUT5_LITER</name>
<evidence type="ECO:0000256" key="6">
    <source>
        <dbReference type="ARBA" id="ARBA00023163"/>
    </source>
</evidence>
<dbReference type="GO" id="GO:0005634">
    <property type="term" value="C:nucleus"/>
    <property type="evidence" value="ECO:0007669"/>
    <property type="project" value="UniProtKB-SubCell"/>
</dbReference>
<dbReference type="InterPro" id="IPR045174">
    <property type="entry name" value="Dof"/>
</dbReference>
<dbReference type="Pfam" id="PF02701">
    <property type="entry name" value="Zn_ribbon_Dof"/>
    <property type="match status" value="1"/>
</dbReference>
<sequence>MVDHEDGFFLPPSGGNRISSSCINMMERGGGSWKPNTELSPACPRCGSSNTKFCYYNNYSLTQPRYFCKGCRRYWTKGGSLRNVPIGGGCRKSRRSHHTKRSPPPIRVPSTTDNIHGNFVAPSPFGLISTTHRYSNNSPSTPPGPSSSPDGPNIDLALVYANFLHPNKPQPPQETASCHHHHQQQQQHEIIPQLPNDNNTNILDHNPGPSFEFLGDLSAPQHQQDGSLSHDGNYVICHSGGLDPLHHHHFFTNVKNNNDPSSNINSNNYVLPPLPDDEELLVVSQEMVWPSISAADLMLPRHQILDIDYSSPPNSSLVVPQGQYCQRPQNVNDDMSSLINISNLDDIFKN</sequence>
<evidence type="ECO:0000256" key="3">
    <source>
        <dbReference type="ARBA" id="ARBA00022833"/>
    </source>
</evidence>
<protein>
    <recommendedName>
        <fullName evidence="9">Dof zinc finger protein</fullName>
    </recommendedName>
</protein>
<dbReference type="PROSITE" id="PS50884">
    <property type="entry name" value="ZF_DOF_2"/>
    <property type="match status" value="1"/>
</dbReference>
<dbReference type="EMBL" id="BAABME010012363">
    <property type="protein sequence ID" value="GAA0185032.1"/>
    <property type="molecule type" value="Genomic_DNA"/>
</dbReference>
<evidence type="ECO:0000256" key="2">
    <source>
        <dbReference type="ARBA" id="ARBA00022771"/>
    </source>
</evidence>
<evidence type="ECO:0000256" key="5">
    <source>
        <dbReference type="ARBA" id="ARBA00023125"/>
    </source>
</evidence>
<evidence type="ECO:0000256" key="7">
    <source>
        <dbReference type="ARBA" id="ARBA00023242"/>
    </source>
</evidence>
<keyword evidence="13" id="KW-1185">Reference proteome</keyword>
<dbReference type="InterPro" id="IPR003851">
    <property type="entry name" value="Znf_Dof"/>
</dbReference>
<feature type="region of interest" description="Disordered" evidence="10">
    <location>
        <begin position="86"/>
        <end position="227"/>
    </location>
</feature>
<comment type="subcellular location">
    <subcellularLocation>
        <location evidence="8 9">Nucleus</location>
    </subcellularLocation>
</comment>
<dbReference type="PANTHER" id="PTHR31992">
    <property type="entry name" value="DOF ZINC FINGER PROTEIN DOF1.4-RELATED"/>
    <property type="match status" value="1"/>
</dbReference>
<keyword evidence="5 8" id="KW-0238">DNA-binding</keyword>
<feature type="compositionally biased region" description="Basic residues" evidence="10">
    <location>
        <begin position="91"/>
        <end position="101"/>
    </location>
</feature>
<keyword evidence="3 9" id="KW-0862">Zinc</keyword>
<accession>A0AAV3RUT5</accession>
<evidence type="ECO:0000313" key="13">
    <source>
        <dbReference type="Proteomes" id="UP001454036"/>
    </source>
</evidence>
<evidence type="ECO:0000256" key="9">
    <source>
        <dbReference type="RuleBase" id="RU369094"/>
    </source>
</evidence>
<proteinExistence type="predicted"/>
<evidence type="ECO:0000259" key="11">
    <source>
        <dbReference type="PROSITE" id="PS50884"/>
    </source>
</evidence>
<keyword evidence="4 9" id="KW-0805">Transcription regulation</keyword>
<keyword evidence="2 8" id="KW-0863">Zinc-finger</keyword>
<feature type="domain" description="Dof-type" evidence="11">
    <location>
        <begin position="41"/>
        <end position="95"/>
    </location>
</feature>
<evidence type="ECO:0000256" key="10">
    <source>
        <dbReference type="SAM" id="MobiDB-lite"/>
    </source>
</evidence>
<evidence type="ECO:0000256" key="4">
    <source>
        <dbReference type="ARBA" id="ARBA00023015"/>
    </source>
</evidence>
<gene>
    <name evidence="12" type="ORF">LIER_32320</name>
</gene>
<dbReference type="AlphaFoldDB" id="A0AAV3RUT5"/>
<keyword evidence="6 9" id="KW-0804">Transcription</keyword>
<dbReference type="GO" id="GO:0008270">
    <property type="term" value="F:zinc ion binding"/>
    <property type="evidence" value="ECO:0007669"/>
    <property type="project" value="UniProtKB-KW"/>
</dbReference>
<organism evidence="12 13">
    <name type="scientific">Lithospermum erythrorhizon</name>
    <name type="common">Purple gromwell</name>
    <name type="synonym">Lithospermum officinale var. erythrorhizon</name>
    <dbReference type="NCBI Taxonomy" id="34254"/>
    <lineage>
        <taxon>Eukaryota</taxon>
        <taxon>Viridiplantae</taxon>
        <taxon>Streptophyta</taxon>
        <taxon>Embryophyta</taxon>
        <taxon>Tracheophyta</taxon>
        <taxon>Spermatophyta</taxon>
        <taxon>Magnoliopsida</taxon>
        <taxon>eudicotyledons</taxon>
        <taxon>Gunneridae</taxon>
        <taxon>Pentapetalae</taxon>
        <taxon>asterids</taxon>
        <taxon>lamiids</taxon>
        <taxon>Boraginales</taxon>
        <taxon>Boraginaceae</taxon>
        <taxon>Boraginoideae</taxon>
        <taxon>Lithospermeae</taxon>
        <taxon>Lithospermum</taxon>
    </lineage>
</organism>
<evidence type="ECO:0000256" key="8">
    <source>
        <dbReference type="PROSITE-ProRule" id="PRU00071"/>
    </source>
</evidence>
<dbReference type="GO" id="GO:0003700">
    <property type="term" value="F:DNA-binding transcription factor activity"/>
    <property type="evidence" value="ECO:0007669"/>
    <property type="project" value="UniProtKB-UniRule"/>
</dbReference>
<dbReference type="Proteomes" id="UP001454036">
    <property type="component" value="Unassembled WGS sequence"/>
</dbReference>
<dbReference type="PROSITE" id="PS01361">
    <property type="entry name" value="ZF_DOF_1"/>
    <property type="match status" value="1"/>
</dbReference>
<dbReference type="PANTHER" id="PTHR31992:SF111">
    <property type="entry name" value="DOF ZINC FINGER PROTEIN DOF3.5"/>
    <property type="match status" value="1"/>
</dbReference>